<keyword evidence="5" id="KW-1185">Reference proteome</keyword>
<dbReference type="EMBL" id="CP096649">
    <property type="protein sequence ID" value="UQK59825.1"/>
    <property type="molecule type" value="Genomic_DNA"/>
</dbReference>
<dbReference type="InterPro" id="IPR054170">
    <property type="entry name" value="RlmL_1st"/>
</dbReference>
<sequence length="374" mass="43215">MYELIATSSFGLEAIVKRELNDLGLEVTKTDNGHIYFNGDAIDIARANINLRCADRVLINLKSFKAESFEELFDGIYELPWNDILDDDSNFIVEGRSHKSKLFSISDCQRITEKAIIKKLQMKHDISRFSKSSHRHRLEISLLNDIASITLDTSGDSLHKRGYRDKQVVAPLKETMAAALVKLSFYKKDRPFFDPFCGSGTIPIEALLIARNIAPGLDRDFDSMNFKFLNSDLYKKARMEAMEKIDYKSKVYIDASDISHKSIAIAKHNLENLGLSDDIRFFVKDFRDVDIKNNYGVMITNPPYGKRLEEDNLRSLYTDFGKKIKNLDTWSIYVLTSYEQIERDFARKADKNRKLYNGSLKTYYYQFYGKKPDK</sequence>
<dbReference type="CDD" id="cd11715">
    <property type="entry name" value="THUMP_AdoMetMT"/>
    <property type="match status" value="1"/>
</dbReference>
<dbReference type="GO" id="GO:0070043">
    <property type="term" value="F:rRNA (guanine-N7-)-methyltransferase activity"/>
    <property type="evidence" value="ECO:0007669"/>
    <property type="project" value="TreeGrafter"/>
</dbReference>
<dbReference type="GO" id="GO:0008990">
    <property type="term" value="F:rRNA (guanine-N2-)-methyltransferase activity"/>
    <property type="evidence" value="ECO:0007669"/>
    <property type="project" value="TreeGrafter"/>
</dbReference>
<name>A0A9E7DKW6_9FIRM</name>
<reference evidence="4" key="1">
    <citation type="submission" date="2022-04" db="EMBL/GenBank/DDBJ databases">
        <title>Complete genome sequences of Ezakiella coagulans and Fenollaria massiliensis.</title>
        <authorList>
            <person name="France M.T."/>
            <person name="Clifford J."/>
            <person name="Narina S."/>
            <person name="Rutt L."/>
            <person name="Ravel J."/>
        </authorList>
    </citation>
    <scope>NUCLEOTIDE SEQUENCE</scope>
    <source>
        <strain evidence="4">C0061C2</strain>
    </source>
</reference>
<organism evidence="4 5">
    <name type="scientific">Fenollaria massiliensis</name>
    <dbReference type="NCBI Taxonomy" id="938288"/>
    <lineage>
        <taxon>Bacteria</taxon>
        <taxon>Bacillati</taxon>
        <taxon>Bacillota</taxon>
        <taxon>Clostridia</taxon>
        <taxon>Eubacteriales</taxon>
        <taxon>Fenollaria</taxon>
    </lineage>
</organism>
<dbReference type="SUPFAM" id="SSF53335">
    <property type="entry name" value="S-adenosyl-L-methionine-dependent methyltransferases"/>
    <property type="match status" value="1"/>
</dbReference>
<dbReference type="KEGG" id="fms:M1R53_04040"/>
<evidence type="ECO:0000256" key="2">
    <source>
        <dbReference type="ARBA" id="ARBA00022679"/>
    </source>
</evidence>
<dbReference type="InterPro" id="IPR000241">
    <property type="entry name" value="RlmKL-like_Mtase"/>
</dbReference>
<dbReference type="InterPro" id="IPR002052">
    <property type="entry name" value="DNA_methylase_N6_adenine_CS"/>
</dbReference>
<protein>
    <submittedName>
        <fullName evidence="4">Class I SAM-dependent RNA methyltransferase</fullName>
    </submittedName>
</protein>
<dbReference type="Gene3D" id="3.30.2130.30">
    <property type="match status" value="1"/>
</dbReference>
<evidence type="ECO:0000313" key="4">
    <source>
        <dbReference type="EMBL" id="UQK59825.1"/>
    </source>
</evidence>
<evidence type="ECO:0000313" key="5">
    <source>
        <dbReference type="Proteomes" id="UP000831151"/>
    </source>
</evidence>
<dbReference type="PROSITE" id="PS01261">
    <property type="entry name" value="UPF0020"/>
    <property type="match status" value="1"/>
</dbReference>
<dbReference type="InterPro" id="IPR004114">
    <property type="entry name" value="THUMP_dom"/>
</dbReference>
<keyword evidence="1 4" id="KW-0489">Methyltransferase</keyword>
<dbReference type="PANTHER" id="PTHR47313">
    <property type="entry name" value="RIBOSOMAL RNA LARGE SUBUNIT METHYLTRANSFERASE K/L"/>
    <property type="match status" value="1"/>
</dbReference>
<dbReference type="AlphaFoldDB" id="A0A9E7DKW6"/>
<dbReference type="Pfam" id="PF01170">
    <property type="entry name" value="UPF0020"/>
    <property type="match status" value="1"/>
</dbReference>
<evidence type="ECO:0000256" key="1">
    <source>
        <dbReference type="ARBA" id="ARBA00022603"/>
    </source>
</evidence>
<accession>A0A9E7DKW6</accession>
<proteinExistence type="predicted"/>
<keyword evidence="2" id="KW-0808">Transferase</keyword>
<dbReference type="Proteomes" id="UP000831151">
    <property type="component" value="Chromosome"/>
</dbReference>
<dbReference type="InterPro" id="IPR053943">
    <property type="entry name" value="RlmKL-like_Mtase_CS"/>
</dbReference>
<dbReference type="RefSeq" id="WP_106017829.1">
    <property type="nucleotide sequence ID" value="NZ_CP096649.1"/>
</dbReference>
<evidence type="ECO:0000259" key="3">
    <source>
        <dbReference type="SMART" id="SM00981"/>
    </source>
</evidence>
<dbReference type="Gene3D" id="3.40.50.150">
    <property type="entry name" value="Vaccinia Virus protein VP39"/>
    <property type="match status" value="1"/>
</dbReference>
<dbReference type="SMART" id="SM00981">
    <property type="entry name" value="THUMP"/>
    <property type="match status" value="1"/>
</dbReference>
<dbReference type="PANTHER" id="PTHR47313:SF1">
    <property type="entry name" value="RIBOSOMAL RNA LARGE SUBUNIT METHYLTRANSFERASE K_L"/>
    <property type="match status" value="1"/>
</dbReference>
<feature type="domain" description="THUMP" evidence="3">
    <location>
        <begin position="56"/>
        <end position="153"/>
    </location>
</feature>
<gene>
    <name evidence="4" type="ORF">M1R53_04040</name>
</gene>
<dbReference type="Pfam" id="PF02926">
    <property type="entry name" value="THUMP"/>
    <property type="match status" value="1"/>
</dbReference>
<dbReference type="GO" id="GO:0003723">
    <property type="term" value="F:RNA binding"/>
    <property type="evidence" value="ECO:0007669"/>
    <property type="project" value="InterPro"/>
</dbReference>
<dbReference type="PROSITE" id="PS00092">
    <property type="entry name" value="N6_MTASE"/>
    <property type="match status" value="1"/>
</dbReference>
<dbReference type="Pfam" id="PF22020">
    <property type="entry name" value="RlmL_1st"/>
    <property type="match status" value="1"/>
</dbReference>
<dbReference type="InterPro" id="IPR029063">
    <property type="entry name" value="SAM-dependent_MTases_sf"/>
</dbReference>